<evidence type="ECO:0000313" key="2">
    <source>
        <dbReference type="EMBL" id="CAJ1394640.1"/>
    </source>
</evidence>
<keyword evidence="1" id="KW-0812">Transmembrane</keyword>
<keyword evidence="1" id="KW-0472">Membrane</keyword>
<comment type="caution">
    <text evidence="2">The sequence shown here is derived from an EMBL/GenBank/DDBJ whole genome shotgun (WGS) entry which is preliminary data.</text>
</comment>
<gene>
    <name evidence="2" type="ORF">EVOR1521_LOCUS19251</name>
</gene>
<evidence type="ECO:0000256" key="1">
    <source>
        <dbReference type="SAM" id="Phobius"/>
    </source>
</evidence>
<evidence type="ECO:0000313" key="3">
    <source>
        <dbReference type="Proteomes" id="UP001178507"/>
    </source>
</evidence>
<accession>A0AA36N1A3</accession>
<keyword evidence="1" id="KW-1133">Transmembrane helix</keyword>
<name>A0AA36N1A3_9DINO</name>
<reference evidence="2" key="1">
    <citation type="submission" date="2023-08" db="EMBL/GenBank/DDBJ databases">
        <authorList>
            <person name="Chen Y."/>
            <person name="Shah S."/>
            <person name="Dougan E. K."/>
            <person name="Thang M."/>
            <person name="Chan C."/>
        </authorList>
    </citation>
    <scope>NUCLEOTIDE SEQUENCE</scope>
</reference>
<organism evidence="2 3">
    <name type="scientific">Effrenium voratum</name>
    <dbReference type="NCBI Taxonomy" id="2562239"/>
    <lineage>
        <taxon>Eukaryota</taxon>
        <taxon>Sar</taxon>
        <taxon>Alveolata</taxon>
        <taxon>Dinophyceae</taxon>
        <taxon>Suessiales</taxon>
        <taxon>Symbiodiniaceae</taxon>
        <taxon>Effrenium</taxon>
    </lineage>
</organism>
<dbReference type="AlphaFoldDB" id="A0AA36N1A3"/>
<dbReference type="Proteomes" id="UP001178507">
    <property type="component" value="Unassembled WGS sequence"/>
</dbReference>
<feature type="transmembrane region" description="Helical" evidence="1">
    <location>
        <begin position="173"/>
        <end position="195"/>
    </location>
</feature>
<feature type="transmembrane region" description="Helical" evidence="1">
    <location>
        <begin position="129"/>
        <end position="149"/>
    </location>
</feature>
<feature type="transmembrane region" description="Helical" evidence="1">
    <location>
        <begin position="486"/>
        <end position="508"/>
    </location>
</feature>
<dbReference type="EMBL" id="CAUJNA010002902">
    <property type="protein sequence ID" value="CAJ1394640.1"/>
    <property type="molecule type" value="Genomic_DNA"/>
</dbReference>
<keyword evidence="3" id="KW-1185">Reference proteome</keyword>
<proteinExistence type="predicted"/>
<feature type="transmembrane region" description="Helical" evidence="1">
    <location>
        <begin position="421"/>
        <end position="439"/>
    </location>
</feature>
<feature type="transmembrane region" description="Helical" evidence="1">
    <location>
        <begin position="301"/>
        <end position="321"/>
    </location>
</feature>
<feature type="transmembrane region" description="Helical" evidence="1">
    <location>
        <begin position="266"/>
        <end position="295"/>
    </location>
</feature>
<feature type="transmembrane region" description="Helical" evidence="1">
    <location>
        <begin position="460"/>
        <end position="480"/>
    </location>
</feature>
<sequence length="511" mass="57960">MGQTGSCCQEEEAIPVEVVEPVSAFKSEKVQSLQAEVLEKVRGQDVKLTEPEPRLCPLAVDVQLVRGLPLHSTLRGAGRLWRRSPLDMPEKQRAGLWERSQPAECLDVFLSHTWLTPGRWKVLSLMLQLGWRPMLVIWLLMMAVLPVMVKNELLPMPFITEQASLDFEGECPWFPWLLMSGALALILGMLMVPYIPGQRTMCFLDVACIHQVDPDLMKRGIYGLGGFLKLSKELRVLWSPPYLTRLWCVFELAAYRKANPRGKITFAPLFVESTVVVLIVGGYLASALLQVLFVFQDVVRVNLFLATFLGLAPVYVMVHMIRKYNQEKRQLFLGLEHFDLKSAFCRNELDKEFIYTAIREWYGSEDAFMDYVRGPLRQELLAMTSMEVSLPYLLLMATGPMSSSTDGTVARWMAHAPAHSLVAHVAGYVIPLTGLWFIVSMKLVLKLCDRFAAPWRRFDHLQTLGIFLAYCLFFCLGAAVSEVVTVHSVEASCVWFFFSVVLAAFVTCRYR</sequence>
<protein>
    <submittedName>
        <fullName evidence="2">Uncharacterized protein</fullName>
    </submittedName>
</protein>
<feature type="transmembrane region" description="Helical" evidence="1">
    <location>
        <begin position="380"/>
        <end position="401"/>
    </location>
</feature>